<dbReference type="Proteomes" id="UP000239724">
    <property type="component" value="Unassembled WGS sequence"/>
</dbReference>
<sequence>MSSEAALPDRRSSCQVNVLKYWQVEVGTGMDADLVGSASCHTRRTSVAIYNRDLASGGVERQILTLAETLQASGWAITLVLHQFSGAFSPAVPPGVAVVDLASRRTLQDISRLARFLRQARPDVLVSNLDHNNVAALVASRLSGTRTPVIICQHNALSSRYTEGLSRSYRYIPSLYRLLSPDIAAAVCVSEGLAGEMRRIAHVPPDKVHVIHNGIVDAQFFSRCNAAVRHPWFDDPAGPVFVTAGRLVALKDHETLLRALAMHRQHQPSRLLILGDGPLRNALEERSRALGLGDAVQFLGFQDNPLPWFRRADAFVLSSRSEGFGNVLVEALGCGTPVISTDCEHGPSEILANGRYGLLVPTQAPDALAKAMDRVGELRGLWPPEVLKARAGAFTTAACASAYGNLIQAVTRPVPAALR</sequence>
<evidence type="ECO:0000259" key="2">
    <source>
        <dbReference type="Pfam" id="PF13439"/>
    </source>
</evidence>
<dbReference type="EMBL" id="NHRY01000058">
    <property type="protein sequence ID" value="PPQ36395.1"/>
    <property type="molecule type" value="Genomic_DNA"/>
</dbReference>
<gene>
    <name evidence="3" type="ORF">CCS01_05195</name>
</gene>
<dbReference type="SUPFAM" id="SSF53756">
    <property type="entry name" value="UDP-Glycosyltransferase/glycogen phosphorylase"/>
    <property type="match status" value="1"/>
</dbReference>
<organism evidence="3 4">
    <name type="scientific">Rhodopila globiformis</name>
    <name type="common">Rhodopseudomonas globiformis</name>
    <dbReference type="NCBI Taxonomy" id="1071"/>
    <lineage>
        <taxon>Bacteria</taxon>
        <taxon>Pseudomonadati</taxon>
        <taxon>Pseudomonadota</taxon>
        <taxon>Alphaproteobacteria</taxon>
        <taxon>Acetobacterales</taxon>
        <taxon>Acetobacteraceae</taxon>
        <taxon>Rhodopila</taxon>
    </lineage>
</organism>
<reference evidence="3 4" key="1">
    <citation type="journal article" date="2018" name="Arch. Microbiol.">
        <title>New insights into the metabolic potential of the phototrophic purple bacterium Rhodopila globiformis DSM 161(T) from its draft genome sequence and evidence for a vanadium-dependent nitrogenase.</title>
        <authorList>
            <person name="Imhoff J.F."/>
            <person name="Rahn T."/>
            <person name="Kunzel S."/>
            <person name="Neulinger S.C."/>
        </authorList>
    </citation>
    <scope>NUCLEOTIDE SEQUENCE [LARGE SCALE GENOMIC DNA]</scope>
    <source>
        <strain evidence="3 4">DSM 161</strain>
    </source>
</reference>
<evidence type="ECO:0000313" key="4">
    <source>
        <dbReference type="Proteomes" id="UP000239724"/>
    </source>
</evidence>
<keyword evidence="4" id="KW-1185">Reference proteome</keyword>
<accession>A0A2S6NLP5</accession>
<dbReference type="Pfam" id="PF13439">
    <property type="entry name" value="Glyco_transf_4"/>
    <property type="match status" value="1"/>
</dbReference>
<dbReference type="CDD" id="cd03811">
    <property type="entry name" value="GT4_GT28_WabH-like"/>
    <property type="match status" value="1"/>
</dbReference>
<dbReference type="OrthoDB" id="529131at2"/>
<comment type="caution">
    <text evidence="3">The sequence shown here is derived from an EMBL/GenBank/DDBJ whole genome shotgun (WGS) entry which is preliminary data.</text>
</comment>
<evidence type="ECO:0008006" key="5">
    <source>
        <dbReference type="Google" id="ProtNLM"/>
    </source>
</evidence>
<evidence type="ECO:0000313" key="3">
    <source>
        <dbReference type="EMBL" id="PPQ36395.1"/>
    </source>
</evidence>
<dbReference type="Gene3D" id="3.40.50.2000">
    <property type="entry name" value="Glycogen Phosphorylase B"/>
    <property type="match status" value="2"/>
</dbReference>
<dbReference type="InterPro" id="IPR028098">
    <property type="entry name" value="Glyco_trans_4-like_N"/>
</dbReference>
<dbReference type="InterPro" id="IPR001296">
    <property type="entry name" value="Glyco_trans_1"/>
</dbReference>
<dbReference type="Pfam" id="PF00534">
    <property type="entry name" value="Glycos_transf_1"/>
    <property type="match status" value="1"/>
</dbReference>
<feature type="domain" description="Glycosyltransferase subfamily 4-like N-terminal" evidence="2">
    <location>
        <begin position="57"/>
        <end position="215"/>
    </location>
</feature>
<dbReference type="PANTHER" id="PTHR12526">
    <property type="entry name" value="GLYCOSYLTRANSFERASE"/>
    <property type="match status" value="1"/>
</dbReference>
<feature type="domain" description="Glycosyl transferase family 1" evidence="1">
    <location>
        <begin position="238"/>
        <end position="375"/>
    </location>
</feature>
<evidence type="ECO:0000259" key="1">
    <source>
        <dbReference type="Pfam" id="PF00534"/>
    </source>
</evidence>
<dbReference type="AlphaFoldDB" id="A0A2S6NLP5"/>
<proteinExistence type="predicted"/>
<dbReference type="GO" id="GO:0016757">
    <property type="term" value="F:glycosyltransferase activity"/>
    <property type="evidence" value="ECO:0007669"/>
    <property type="project" value="UniProtKB-ARBA"/>
</dbReference>
<name>A0A2S6NLP5_RHOGL</name>
<protein>
    <recommendedName>
        <fullName evidence="5">Glycosyltransferase subfamily 4-like N-terminal domain-containing protein</fullName>
    </recommendedName>
</protein>
<dbReference type="RefSeq" id="WP_104517786.1">
    <property type="nucleotide sequence ID" value="NZ_NHRY01000058.1"/>
</dbReference>